<evidence type="ECO:0000313" key="1">
    <source>
        <dbReference type="EMBL" id="KAK7441338.1"/>
    </source>
</evidence>
<keyword evidence="2" id="KW-1185">Reference proteome</keyword>
<dbReference type="EMBL" id="JBANRG010000063">
    <property type="protein sequence ID" value="KAK7441338.1"/>
    <property type="molecule type" value="Genomic_DNA"/>
</dbReference>
<proteinExistence type="predicted"/>
<name>A0ABR1IU92_9AGAR</name>
<accession>A0ABR1IU92</accession>
<sequence length="100" mass="11387">MSSELQQCVSDNCIRLFGFVDRAVVDFVPSSISLPDTPNAHTFINKVFQWAPRKHKHKPSRDSLRQAEKEAKALWSQKFGLLPDEDDSVDVSVGSKEKWK</sequence>
<comment type="caution">
    <text evidence="1">The sequence shown here is derived from an EMBL/GenBank/DDBJ whole genome shotgun (WGS) entry which is preliminary data.</text>
</comment>
<gene>
    <name evidence="1" type="ORF">VKT23_016585</name>
</gene>
<dbReference type="Proteomes" id="UP001498398">
    <property type="component" value="Unassembled WGS sequence"/>
</dbReference>
<evidence type="ECO:0000313" key="2">
    <source>
        <dbReference type="Proteomes" id="UP001498398"/>
    </source>
</evidence>
<reference evidence="1 2" key="1">
    <citation type="submission" date="2024-01" db="EMBL/GenBank/DDBJ databases">
        <title>A draft genome for the cacao thread blight pathogen Marasmiellus scandens.</title>
        <authorList>
            <person name="Baruah I.K."/>
            <person name="Leung J."/>
            <person name="Bukari Y."/>
            <person name="Amoako-Attah I."/>
            <person name="Meinhardt L.W."/>
            <person name="Bailey B.A."/>
            <person name="Cohen S.P."/>
        </authorList>
    </citation>
    <scope>NUCLEOTIDE SEQUENCE [LARGE SCALE GENOMIC DNA]</scope>
    <source>
        <strain evidence="1 2">GH-19</strain>
    </source>
</reference>
<protein>
    <submittedName>
        <fullName evidence="1">Uncharacterized protein</fullName>
    </submittedName>
</protein>
<organism evidence="1 2">
    <name type="scientific">Marasmiellus scandens</name>
    <dbReference type="NCBI Taxonomy" id="2682957"/>
    <lineage>
        <taxon>Eukaryota</taxon>
        <taxon>Fungi</taxon>
        <taxon>Dikarya</taxon>
        <taxon>Basidiomycota</taxon>
        <taxon>Agaricomycotina</taxon>
        <taxon>Agaricomycetes</taxon>
        <taxon>Agaricomycetidae</taxon>
        <taxon>Agaricales</taxon>
        <taxon>Marasmiineae</taxon>
        <taxon>Omphalotaceae</taxon>
        <taxon>Marasmiellus</taxon>
    </lineage>
</organism>